<feature type="domain" description="Cation-transporting P-type ATPase N-terminal" evidence="2">
    <location>
        <begin position="10"/>
        <end position="84"/>
    </location>
</feature>
<keyword evidence="1" id="KW-0812">Transmembrane</keyword>
<gene>
    <name evidence="3" type="ORF">ACFYM3_26640</name>
</gene>
<feature type="transmembrane region" description="Helical" evidence="1">
    <location>
        <begin position="88"/>
        <end position="104"/>
    </location>
</feature>
<evidence type="ECO:0000313" key="4">
    <source>
        <dbReference type="Proteomes" id="UP001601288"/>
    </source>
</evidence>
<dbReference type="Gene3D" id="1.20.1110.10">
    <property type="entry name" value="Calcium-transporting ATPase, transmembrane domain"/>
    <property type="match status" value="1"/>
</dbReference>
<keyword evidence="4" id="KW-1185">Reference proteome</keyword>
<evidence type="ECO:0000259" key="2">
    <source>
        <dbReference type="SMART" id="SM00831"/>
    </source>
</evidence>
<organism evidence="3 4">
    <name type="scientific">Streptomyces massasporeus</name>
    <dbReference type="NCBI Taxonomy" id="67324"/>
    <lineage>
        <taxon>Bacteria</taxon>
        <taxon>Bacillati</taxon>
        <taxon>Actinomycetota</taxon>
        <taxon>Actinomycetes</taxon>
        <taxon>Kitasatosporales</taxon>
        <taxon>Streptomycetaceae</taxon>
        <taxon>Streptomyces</taxon>
    </lineage>
</organism>
<dbReference type="EMBL" id="JBIAFP010000017">
    <property type="protein sequence ID" value="MFE9228147.1"/>
    <property type="molecule type" value="Genomic_DNA"/>
</dbReference>
<dbReference type="Gene3D" id="2.70.150.10">
    <property type="entry name" value="Calcium-transporting ATPase, cytoplasmic transduction domain A"/>
    <property type="match status" value="1"/>
</dbReference>
<name>A0ABW6LKM7_9ACTN</name>
<evidence type="ECO:0000313" key="3">
    <source>
        <dbReference type="EMBL" id="MFE9228147.1"/>
    </source>
</evidence>
<proteinExistence type="predicted"/>
<dbReference type="PANTHER" id="PTHR42861">
    <property type="entry name" value="CALCIUM-TRANSPORTING ATPASE"/>
    <property type="match status" value="1"/>
</dbReference>
<dbReference type="SUPFAM" id="SSF81665">
    <property type="entry name" value="Calcium ATPase, transmembrane domain M"/>
    <property type="match status" value="1"/>
</dbReference>
<keyword evidence="1" id="KW-0472">Membrane</keyword>
<dbReference type="Proteomes" id="UP001601288">
    <property type="component" value="Unassembled WGS sequence"/>
</dbReference>
<keyword evidence="1" id="KW-1133">Transmembrane helix</keyword>
<dbReference type="Pfam" id="PF00690">
    <property type="entry name" value="Cation_ATPase_N"/>
    <property type="match status" value="1"/>
</dbReference>
<evidence type="ECO:0000256" key="1">
    <source>
        <dbReference type="SAM" id="Phobius"/>
    </source>
</evidence>
<dbReference type="InterPro" id="IPR023298">
    <property type="entry name" value="ATPase_P-typ_TM_dom_sf"/>
</dbReference>
<accession>A0ABW6LKM7</accession>
<protein>
    <submittedName>
        <fullName evidence="3">Cation-transporting P-type ATPase</fullName>
    </submittedName>
</protein>
<comment type="caution">
    <text evidence="3">The sequence shown here is derived from an EMBL/GenBank/DDBJ whole genome shotgun (WGS) entry which is preliminary data.</text>
</comment>
<dbReference type="InterPro" id="IPR004014">
    <property type="entry name" value="ATPase_P-typ_cation-transptr_N"/>
</dbReference>
<dbReference type="SMART" id="SM00831">
    <property type="entry name" value="Cation_ATPase_N"/>
    <property type="match status" value="1"/>
</dbReference>
<sequence>MQTPPQWVTDAHRRDASEVADLLGAAPATGLTTADAEQRADAWGANKLAEPARRPQWLRLLDQFRSWLIGILLAVAGVAGIIGDIKDPLVIAAVLAIHATIGYLQERRAERSLEALGRCWSPPRACAATAR</sequence>
<feature type="transmembrane region" description="Helical" evidence="1">
    <location>
        <begin position="64"/>
        <end position="82"/>
    </location>
</feature>
<dbReference type="RefSeq" id="WP_358286063.1">
    <property type="nucleotide sequence ID" value="NZ_JBEYGJ010000024.1"/>
</dbReference>
<reference evidence="3 4" key="1">
    <citation type="submission" date="2024-10" db="EMBL/GenBank/DDBJ databases">
        <title>The Natural Products Discovery Center: Release of the First 8490 Sequenced Strains for Exploring Actinobacteria Biosynthetic Diversity.</title>
        <authorList>
            <person name="Kalkreuter E."/>
            <person name="Kautsar S.A."/>
            <person name="Yang D."/>
            <person name="Bader C.D."/>
            <person name="Teijaro C.N."/>
            <person name="Fluegel L."/>
            <person name="Davis C.M."/>
            <person name="Simpson J.R."/>
            <person name="Lauterbach L."/>
            <person name="Steele A.D."/>
            <person name="Gui C."/>
            <person name="Meng S."/>
            <person name="Li G."/>
            <person name="Viehrig K."/>
            <person name="Ye F."/>
            <person name="Su P."/>
            <person name="Kiefer A.F."/>
            <person name="Nichols A."/>
            <person name="Cepeda A.J."/>
            <person name="Yan W."/>
            <person name="Fan B."/>
            <person name="Jiang Y."/>
            <person name="Adhikari A."/>
            <person name="Zheng C.-J."/>
            <person name="Schuster L."/>
            <person name="Cowan T.M."/>
            <person name="Smanski M.J."/>
            <person name="Chevrette M.G."/>
            <person name="De Carvalho L.P.S."/>
            <person name="Shen B."/>
        </authorList>
    </citation>
    <scope>NUCLEOTIDE SEQUENCE [LARGE SCALE GENOMIC DNA]</scope>
    <source>
        <strain evidence="3 4">NPDC007066</strain>
    </source>
</reference>